<dbReference type="FunFam" id="3.30.30.30:FF:000003">
    <property type="entry name" value="Heat shock protein 9"/>
    <property type="match status" value="1"/>
</dbReference>
<keyword evidence="2" id="KW-0256">Endoplasmic reticulum</keyword>
<dbReference type="InterPro" id="IPR012725">
    <property type="entry name" value="Chaperone_DnaK"/>
</dbReference>
<dbReference type="GO" id="GO:0005737">
    <property type="term" value="C:cytoplasm"/>
    <property type="evidence" value="ECO:0007669"/>
    <property type="project" value="UniProtKB-ARBA"/>
</dbReference>
<dbReference type="GO" id="GO:0140662">
    <property type="term" value="F:ATP-dependent protein folding chaperone"/>
    <property type="evidence" value="ECO:0007669"/>
    <property type="project" value="InterPro"/>
</dbReference>
<dbReference type="NCBIfam" id="TIGR02350">
    <property type="entry name" value="prok_dnaK"/>
    <property type="match status" value="1"/>
</dbReference>
<feature type="compositionally biased region" description="Acidic residues" evidence="5">
    <location>
        <begin position="989"/>
        <end position="998"/>
    </location>
</feature>
<accession>A0A8K0IEV3</accession>
<dbReference type="InterPro" id="IPR029058">
    <property type="entry name" value="AB_hydrolase_fold"/>
</dbReference>
<evidence type="ECO:0000256" key="1">
    <source>
        <dbReference type="ARBA" id="ARBA00022741"/>
    </source>
</evidence>
<dbReference type="InterPro" id="IPR029048">
    <property type="entry name" value="HSP70_C_sf"/>
</dbReference>
<dbReference type="Proteomes" id="UP000797356">
    <property type="component" value="Chromosome 7"/>
</dbReference>
<dbReference type="Gene3D" id="3.30.420.40">
    <property type="match status" value="2"/>
</dbReference>
<comment type="caution">
    <text evidence="7">The sequence shown here is derived from an EMBL/GenBank/DDBJ whole genome shotgun (WGS) entry which is preliminary data.</text>
</comment>
<dbReference type="InterPro" id="IPR000073">
    <property type="entry name" value="AB_hydrolase_1"/>
</dbReference>
<dbReference type="SUPFAM" id="SSF53067">
    <property type="entry name" value="Actin-like ATPase domain"/>
    <property type="match status" value="2"/>
</dbReference>
<dbReference type="Pfam" id="PF00012">
    <property type="entry name" value="HSP70"/>
    <property type="match status" value="1"/>
</dbReference>
<keyword evidence="3" id="KW-0067">ATP-binding</keyword>
<keyword evidence="1" id="KW-0547">Nucleotide-binding</keyword>
<dbReference type="Gene3D" id="3.90.640.10">
    <property type="entry name" value="Actin, Chain A, domain 4"/>
    <property type="match status" value="1"/>
</dbReference>
<reference evidence="7" key="1">
    <citation type="journal article" date="2017" name="Gigascience">
        <title>The genome draft of coconut (Cocos nucifera).</title>
        <authorList>
            <person name="Xiao Y."/>
            <person name="Xu P."/>
            <person name="Fan H."/>
            <person name="Baudouin L."/>
            <person name="Xia W."/>
            <person name="Bocs S."/>
            <person name="Xu J."/>
            <person name="Li Q."/>
            <person name="Guo A."/>
            <person name="Zhou L."/>
            <person name="Li J."/>
            <person name="Wu Y."/>
            <person name="Ma Z."/>
            <person name="Armero A."/>
            <person name="Issali A.E."/>
            <person name="Liu N."/>
            <person name="Peng M."/>
            <person name="Yang Y."/>
        </authorList>
    </citation>
    <scope>NUCLEOTIDE SEQUENCE</scope>
    <source>
        <tissue evidence="7">Spear leaf of Hainan Tall coconut</tissue>
    </source>
</reference>
<dbReference type="Gene3D" id="2.60.34.10">
    <property type="entry name" value="Substrate Binding Domain Of DNAk, Chain A, domain 1"/>
    <property type="match status" value="1"/>
</dbReference>
<dbReference type="PRINTS" id="PR00301">
    <property type="entry name" value="HEATSHOCK70"/>
</dbReference>
<dbReference type="PROSITE" id="PS01036">
    <property type="entry name" value="HSP70_3"/>
    <property type="match status" value="1"/>
</dbReference>
<dbReference type="FunFam" id="2.60.34.10:FF:000014">
    <property type="entry name" value="Chaperone protein DnaK HSP70"/>
    <property type="match status" value="1"/>
</dbReference>
<feature type="coiled-coil region" evidence="4">
    <location>
        <begin position="620"/>
        <end position="647"/>
    </location>
</feature>
<keyword evidence="4" id="KW-0175">Coiled coil</keyword>
<dbReference type="HAMAP" id="MF_00332">
    <property type="entry name" value="DnaK"/>
    <property type="match status" value="1"/>
</dbReference>
<dbReference type="FunFam" id="3.30.420.40:FF:000020">
    <property type="entry name" value="Chaperone protein HscA homolog"/>
    <property type="match status" value="1"/>
</dbReference>
<evidence type="ECO:0000256" key="5">
    <source>
        <dbReference type="SAM" id="MobiDB-lite"/>
    </source>
</evidence>
<reference evidence="7" key="2">
    <citation type="submission" date="2019-07" db="EMBL/GenBank/DDBJ databases">
        <authorList>
            <person name="Yang Y."/>
            <person name="Bocs S."/>
            <person name="Baudouin L."/>
        </authorList>
    </citation>
    <scope>NUCLEOTIDE SEQUENCE</scope>
    <source>
        <tissue evidence="7">Spear leaf of Hainan Tall coconut</tissue>
    </source>
</reference>
<dbReference type="InterPro" id="IPR018181">
    <property type="entry name" value="Heat_shock_70_CS"/>
</dbReference>
<proteinExistence type="inferred from homology"/>
<evidence type="ECO:0000256" key="3">
    <source>
        <dbReference type="ARBA" id="ARBA00022840"/>
    </source>
</evidence>
<dbReference type="InterPro" id="IPR000952">
    <property type="entry name" value="AB_hydrolase_4_CS"/>
</dbReference>
<dbReference type="Gene3D" id="1.20.1270.10">
    <property type="match status" value="1"/>
</dbReference>
<evidence type="ECO:0000313" key="8">
    <source>
        <dbReference type="Proteomes" id="UP000797356"/>
    </source>
</evidence>
<evidence type="ECO:0000313" key="7">
    <source>
        <dbReference type="EMBL" id="KAG1354533.1"/>
    </source>
</evidence>
<dbReference type="Pfam" id="PF00561">
    <property type="entry name" value="Abhydrolase_1"/>
    <property type="match status" value="1"/>
</dbReference>
<dbReference type="CDD" id="cd11733">
    <property type="entry name" value="ASKHA_NBD_HSP70_HSPA9"/>
    <property type="match status" value="1"/>
</dbReference>
<organism evidence="7 8">
    <name type="scientific">Cocos nucifera</name>
    <name type="common">Coconut palm</name>
    <dbReference type="NCBI Taxonomy" id="13894"/>
    <lineage>
        <taxon>Eukaryota</taxon>
        <taxon>Viridiplantae</taxon>
        <taxon>Streptophyta</taxon>
        <taxon>Embryophyta</taxon>
        <taxon>Tracheophyta</taxon>
        <taxon>Spermatophyta</taxon>
        <taxon>Magnoliopsida</taxon>
        <taxon>Liliopsida</taxon>
        <taxon>Arecaceae</taxon>
        <taxon>Arecoideae</taxon>
        <taxon>Cocoseae</taxon>
        <taxon>Attaleinae</taxon>
        <taxon>Cocos</taxon>
    </lineage>
</organism>
<dbReference type="InterPro" id="IPR029047">
    <property type="entry name" value="HSP70_peptide-bd_sf"/>
</dbReference>
<dbReference type="AlphaFoldDB" id="A0A8K0IEV3"/>
<dbReference type="NCBIfam" id="NF003520">
    <property type="entry name" value="PRK05183.1"/>
    <property type="match status" value="1"/>
</dbReference>
<dbReference type="Gene3D" id="3.40.50.1820">
    <property type="entry name" value="alpha/beta hydrolase"/>
    <property type="match status" value="1"/>
</dbReference>
<dbReference type="EMBL" id="CM017878">
    <property type="protein sequence ID" value="KAG1354533.1"/>
    <property type="molecule type" value="Genomic_DNA"/>
</dbReference>
<dbReference type="PROSITE" id="PS00329">
    <property type="entry name" value="HSP70_2"/>
    <property type="match status" value="1"/>
</dbReference>
<evidence type="ECO:0000259" key="6">
    <source>
        <dbReference type="Pfam" id="PF00561"/>
    </source>
</evidence>
<dbReference type="GO" id="GO:0005524">
    <property type="term" value="F:ATP binding"/>
    <property type="evidence" value="ECO:0007669"/>
    <property type="project" value="UniProtKB-KW"/>
</dbReference>
<dbReference type="SUPFAM" id="SSF53474">
    <property type="entry name" value="alpha/beta-Hydrolases"/>
    <property type="match status" value="1"/>
</dbReference>
<keyword evidence="7" id="KW-0346">Stress response</keyword>
<dbReference type="PROSITE" id="PS01133">
    <property type="entry name" value="UPF0017"/>
    <property type="match status" value="1"/>
</dbReference>
<dbReference type="NCBIfam" id="NF001413">
    <property type="entry name" value="PRK00290.1"/>
    <property type="match status" value="1"/>
</dbReference>
<dbReference type="FunFam" id="3.90.640.10:FF:000003">
    <property type="entry name" value="Molecular chaperone DnaK"/>
    <property type="match status" value="1"/>
</dbReference>
<gene>
    <name evidence="7" type="ORF">COCNU_07G006450</name>
</gene>
<sequence>MVAATLSTVPRSLLSIMASADPKLSRSGHGLGLPALREASLSLLEVAGARRSLLSRFASLQRPYKPFPFLGWNRHVETIFAAFFRSLPRVALRRECLRTRDDGAVALDWVSSDELQLPFDSPVLILLPGLTGGSDDTYVRHMLVRARNRGWRVVVFNSRGCADSPVTTPQFYSASFTEDLCQVVDHVSTCYPKSNIYAVGWSLGANILVRYLGQESRNCPLSGAVSLCNPFNLVIADEDFHKGFNNIYDKALARALRKIYRKHALLFEGLGGEYNIPMAANARSVREFDEGLTRVSFGFKSVDDYYFNSSSSSSIENVCTPLLCIQAANDPIAPSRGIPREEIKLSGHAKPAWVSSHLGHKWASLARPFSSKPAGNDVIGIDLGTTNSCVAVMEGKNPKVIENSEGSRTTPSVLAFNQKGEILVGTPAKRQAVTNPTNTLFGTKRLIGRRFDDPQTQKEMKMVPYKIVRAPNGDAWVEANGQQYSPSQIGAFVLTKMKETAESYLGKAISKAVITVPAYFNDAQRQATKDAGRIAGLDVQRIINEPTAAALSYGMNNKEGLIAVFDLGGGTFDISILEISNGVFEVKATNGDTFLGGEDFDNALLDFLVSEFKRTEAIDLSKDRLALQRLREAAEKAKIELSSTSQTEINLPFITADASGAKHLNITLTRSKFESLVNHLIDRTREPCKNCLKDAGISTKEVDEVLLVGGMTRVPKVQETVAEVFAKNPSKGVNPDEAVAMGAAIQGGILRGDVKELLLLDVTPLSLGIETLGGIFTRLINRNTTIPTKKSQVFSTAADNQTQVGVRVLQGEREMAADNKLLGEFELVGIPPAPRGMPQIEVTFDIDANGIVTVSAKDKATGKEQQITIRSSGGLSEEEIQKMVKEAELHAQKDQERKALIDVRNTADTTIYSIEKSLGEYRDKIPAEVASEIESAVADLRKEMAGDDINVIKAKLDAANKAVSKIGQHMSGGSSGSGSGGSQGGDQAPEAEYEEVKK</sequence>
<keyword evidence="8" id="KW-1185">Reference proteome</keyword>
<dbReference type="GO" id="GO:0051082">
    <property type="term" value="F:unfolded protein binding"/>
    <property type="evidence" value="ECO:0007669"/>
    <property type="project" value="InterPro"/>
</dbReference>
<dbReference type="FunFam" id="1.20.1270.10:FF:000001">
    <property type="entry name" value="Molecular chaperone DnaK"/>
    <property type="match status" value="1"/>
</dbReference>
<dbReference type="SUPFAM" id="SSF100920">
    <property type="entry name" value="Heat shock protein 70kD (HSP70), peptide-binding domain"/>
    <property type="match status" value="1"/>
</dbReference>
<dbReference type="PROSITE" id="PS00297">
    <property type="entry name" value="HSP70_1"/>
    <property type="match status" value="1"/>
</dbReference>
<feature type="domain" description="AB hydrolase-1" evidence="6">
    <location>
        <begin position="122"/>
        <end position="338"/>
    </location>
</feature>
<dbReference type="FunFam" id="3.40.50.1820:FF:000140">
    <property type="entry name" value="Esterase/lipase/thioesterase family protein"/>
    <property type="match status" value="1"/>
</dbReference>
<evidence type="ECO:0000256" key="4">
    <source>
        <dbReference type="SAM" id="Coils"/>
    </source>
</evidence>
<dbReference type="PANTHER" id="PTHR19375">
    <property type="entry name" value="HEAT SHOCK PROTEIN 70KDA"/>
    <property type="match status" value="1"/>
</dbReference>
<feature type="region of interest" description="Disordered" evidence="5">
    <location>
        <begin position="966"/>
        <end position="998"/>
    </location>
</feature>
<dbReference type="FunFam" id="3.30.420.40:FF:000004">
    <property type="entry name" value="Molecular chaperone DnaK"/>
    <property type="match status" value="1"/>
</dbReference>
<dbReference type="GO" id="GO:0009408">
    <property type="term" value="P:response to heat"/>
    <property type="evidence" value="ECO:0007669"/>
    <property type="project" value="UniProtKB-ARBA"/>
</dbReference>
<dbReference type="InterPro" id="IPR043129">
    <property type="entry name" value="ATPase_NBD"/>
</dbReference>
<dbReference type="InterPro" id="IPR013126">
    <property type="entry name" value="Hsp_70_fam"/>
</dbReference>
<evidence type="ECO:0000256" key="2">
    <source>
        <dbReference type="ARBA" id="ARBA00022824"/>
    </source>
</evidence>
<name>A0A8K0IEV3_COCNU</name>
<protein>
    <submittedName>
        <fullName evidence="7">Putative Heat shock 70 kDa protein, mitochondrial</fullName>
    </submittedName>
</protein>
<feature type="compositionally biased region" description="Gly residues" evidence="5">
    <location>
        <begin position="973"/>
        <end position="984"/>
    </location>
</feature>
<dbReference type="OrthoDB" id="2401965at2759"/>